<dbReference type="NCBIfam" id="TIGR01764">
    <property type="entry name" value="excise"/>
    <property type="match status" value="1"/>
</dbReference>
<dbReference type="Pfam" id="PF12728">
    <property type="entry name" value="HTH_17"/>
    <property type="match status" value="1"/>
</dbReference>
<evidence type="ECO:0000259" key="2">
    <source>
        <dbReference type="Pfam" id="PF12728"/>
    </source>
</evidence>
<dbReference type="InterPro" id="IPR009061">
    <property type="entry name" value="DNA-bd_dom_put_sf"/>
</dbReference>
<evidence type="ECO:0000256" key="1">
    <source>
        <dbReference type="SAM" id="MobiDB-lite"/>
    </source>
</evidence>
<accession>E6PZW3</accession>
<protein>
    <recommendedName>
        <fullName evidence="2">Helix-turn-helix domain-containing protein</fullName>
    </recommendedName>
</protein>
<proteinExistence type="predicted"/>
<dbReference type="InterPro" id="IPR041657">
    <property type="entry name" value="HTH_17"/>
</dbReference>
<organism evidence="3">
    <name type="scientific">mine drainage metagenome</name>
    <dbReference type="NCBI Taxonomy" id="410659"/>
    <lineage>
        <taxon>unclassified sequences</taxon>
        <taxon>metagenomes</taxon>
        <taxon>ecological metagenomes</taxon>
    </lineage>
</organism>
<dbReference type="EMBL" id="CABN01000139">
    <property type="protein sequence ID" value="CBI00472.1"/>
    <property type="molecule type" value="Genomic_DNA"/>
</dbReference>
<feature type="domain" description="Helix-turn-helix" evidence="2">
    <location>
        <begin position="14"/>
        <end position="60"/>
    </location>
</feature>
<dbReference type="AlphaFoldDB" id="E6PZW3"/>
<name>E6PZW3_9ZZZZ</name>
<dbReference type="InterPro" id="IPR010093">
    <property type="entry name" value="SinI_DNA-bd"/>
</dbReference>
<feature type="region of interest" description="Disordered" evidence="1">
    <location>
        <begin position="67"/>
        <end position="88"/>
    </location>
</feature>
<sequence>MNLIEKLEARSGAMKVAELCELLGVDDKHIYRMAARGSLPSFHVGGAIRFDPQEVAKWLRLKYGPEDATGRKTPERVGPSHGVGQRIA</sequence>
<gene>
    <name evidence="3" type="ORF">CARN3_1476</name>
</gene>
<comment type="caution">
    <text evidence="3">The sequence shown here is derived from an EMBL/GenBank/DDBJ whole genome shotgun (WGS) entry which is preliminary data.</text>
</comment>
<dbReference type="SUPFAM" id="SSF46955">
    <property type="entry name" value="Putative DNA-binding domain"/>
    <property type="match status" value="1"/>
</dbReference>
<evidence type="ECO:0000313" key="3">
    <source>
        <dbReference type="EMBL" id="CBI00472.1"/>
    </source>
</evidence>
<reference evidence="3" key="1">
    <citation type="submission" date="2009-10" db="EMBL/GenBank/DDBJ databases">
        <title>Diversity of trophic interactions inside an arsenic-rich microbial ecosystem.</title>
        <authorList>
            <person name="Bertin P.N."/>
            <person name="Heinrich-Salmeron A."/>
            <person name="Pelletier E."/>
            <person name="Goulhen-Chollet F."/>
            <person name="Arsene-Ploetze F."/>
            <person name="Gallien S."/>
            <person name="Calteau A."/>
            <person name="Vallenet D."/>
            <person name="Casiot C."/>
            <person name="Chane-Woon-Ming B."/>
            <person name="Giloteaux L."/>
            <person name="Barakat M."/>
            <person name="Bonnefoy V."/>
            <person name="Bruneel O."/>
            <person name="Chandler M."/>
            <person name="Cleiss J."/>
            <person name="Duran R."/>
            <person name="Elbaz-Poulichet F."/>
            <person name="Fonknechten N."/>
            <person name="Lauga B."/>
            <person name="Mornico D."/>
            <person name="Ortet P."/>
            <person name="Schaeffer C."/>
            <person name="Siguier P."/>
            <person name="Alexander Thil Smith A."/>
            <person name="Van Dorsselaer A."/>
            <person name="Weissenbach J."/>
            <person name="Medigue C."/>
            <person name="Le Paslier D."/>
        </authorList>
    </citation>
    <scope>NUCLEOTIDE SEQUENCE</scope>
</reference>
<dbReference type="GO" id="GO:0003677">
    <property type="term" value="F:DNA binding"/>
    <property type="evidence" value="ECO:0007669"/>
    <property type="project" value="InterPro"/>
</dbReference>